<evidence type="ECO:0000256" key="3">
    <source>
        <dbReference type="ARBA" id="ARBA00022679"/>
    </source>
</evidence>
<dbReference type="EMBL" id="LDJX01000005">
    <property type="protein sequence ID" value="KPM31317.1"/>
    <property type="molecule type" value="Genomic_DNA"/>
</dbReference>
<comment type="similarity">
    <text evidence="5">Belongs to the class-I pyridoxal-phosphate-dependent aminotransferase family.</text>
</comment>
<keyword evidence="3 5" id="KW-0808">Transferase</keyword>
<dbReference type="STRING" id="1300341.I595_2583"/>
<dbReference type="InterPro" id="IPR004838">
    <property type="entry name" value="NHTrfase_class1_PyrdxlP-BS"/>
</dbReference>
<feature type="domain" description="Aminotransferase class I/classII large" evidence="6">
    <location>
        <begin position="30"/>
        <end position="358"/>
    </location>
</feature>
<protein>
    <recommendedName>
        <fullName evidence="5">Aminotransferase</fullName>
        <ecNumber evidence="5">2.6.1.-</ecNumber>
    </recommendedName>
</protein>
<comment type="caution">
    <text evidence="7">The sequence shown here is derived from an EMBL/GenBank/DDBJ whole genome shotgun (WGS) entry which is preliminary data.</text>
</comment>
<dbReference type="InterPro" id="IPR015422">
    <property type="entry name" value="PyrdxlP-dep_Trfase_small"/>
</dbReference>
<proteinExistence type="inferred from homology"/>
<dbReference type="InterPro" id="IPR015424">
    <property type="entry name" value="PyrdxlP-dep_Trfase"/>
</dbReference>
<dbReference type="RefSeq" id="WP_054559628.1">
    <property type="nucleotide sequence ID" value="NZ_LDJX01000005.1"/>
</dbReference>
<sequence>MSDITSIFKPYLEPKEVYRGGKNVPASDKKIYKLSSNENPIGASPKAIAMIKQAAESIDLYPDQTDIRLREALVTDFGQELTPDQFICGNSGSEIIDMVLRAFINEGDEVIYSNPCFLPYHVFSRWYGAKLIDVPLKEASFALDVEGILKVVTQKTKIIFLTSPNNPTGTYIKKDVLEAFLERIPNNIIIVFDEVYRHFADATDYTTALPFVKKGHSIIAVNSFSKTYGLAGQRVGYCYTTTTIAKYIRQIHKPFLLPITSIEGAIGALRDHEFIKKTVQTVLEGRRFLQESFTKLGITYWPTQANFFIIDPPLPEMEFTNQLMDQGIMVRPVSQFGAPGKVRISIGDQEANQALIKVLKNLK</sequence>
<evidence type="ECO:0000256" key="5">
    <source>
        <dbReference type="RuleBase" id="RU000481"/>
    </source>
</evidence>
<dbReference type="Gene3D" id="3.90.1150.10">
    <property type="entry name" value="Aspartate Aminotransferase, domain 1"/>
    <property type="match status" value="1"/>
</dbReference>
<evidence type="ECO:0000313" key="8">
    <source>
        <dbReference type="Proteomes" id="UP000050280"/>
    </source>
</evidence>
<evidence type="ECO:0000313" key="7">
    <source>
        <dbReference type="EMBL" id="KPM31317.1"/>
    </source>
</evidence>
<keyword evidence="8" id="KW-1185">Reference proteome</keyword>
<dbReference type="CDD" id="cd00609">
    <property type="entry name" value="AAT_like"/>
    <property type="match status" value="1"/>
</dbReference>
<keyword evidence="4" id="KW-0663">Pyridoxal phosphate</keyword>
<dbReference type="InterPro" id="IPR050106">
    <property type="entry name" value="HistidinolP_aminotransfase"/>
</dbReference>
<dbReference type="Pfam" id="PF00155">
    <property type="entry name" value="Aminotran_1_2"/>
    <property type="match status" value="1"/>
</dbReference>
<evidence type="ECO:0000256" key="4">
    <source>
        <dbReference type="ARBA" id="ARBA00022898"/>
    </source>
</evidence>
<name>A0A0P7AY85_9FLAO</name>
<dbReference type="EC" id="2.6.1.-" evidence="5"/>
<evidence type="ECO:0000256" key="1">
    <source>
        <dbReference type="ARBA" id="ARBA00007970"/>
    </source>
</evidence>
<dbReference type="Proteomes" id="UP000050280">
    <property type="component" value="Unassembled WGS sequence"/>
</dbReference>
<dbReference type="PROSITE" id="PS00105">
    <property type="entry name" value="AA_TRANSFER_CLASS_1"/>
    <property type="match status" value="1"/>
</dbReference>
<dbReference type="InterPro" id="IPR015421">
    <property type="entry name" value="PyrdxlP-dep_Trfase_major"/>
</dbReference>
<comment type="cofactor">
    <cofactor evidence="5">
        <name>pyridoxal 5'-phosphate</name>
        <dbReference type="ChEBI" id="CHEBI:597326"/>
    </cofactor>
</comment>
<dbReference type="PANTHER" id="PTHR43643:SF3">
    <property type="entry name" value="HISTIDINOL-PHOSPHATE AMINOTRANSFERASE"/>
    <property type="match status" value="1"/>
</dbReference>
<dbReference type="GO" id="GO:0030170">
    <property type="term" value="F:pyridoxal phosphate binding"/>
    <property type="evidence" value="ECO:0007669"/>
    <property type="project" value="InterPro"/>
</dbReference>
<evidence type="ECO:0000256" key="2">
    <source>
        <dbReference type="ARBA" id="ARBA00022576"/>
    </source>
</evidence>
<dbReference type="GO" id="GO:0008483">
    <property type="term" value="F:transaminase activity"/>
    <property type="evidence" value="ECO:0007669"/>
    <property type="project" value="UniProtKB-KW"/>
</dbReference>
<dbReference type="PATRIC" id="fig|1300341.3.peg.2745"/>
<keyword evidence="2 5" id="KW-0032">Aminotransferase</keyword>
<organism evidence="7 8">
    <name type="scientific">Croceitalea dokdonensis DOKDO 023</name>
    <dbReference type="NCBI Taxonomy" id="1300341"/>
    <lineage>
        <taxon>Bacteria</taxon>
        <taxon>Pseudomonadati</taxon>
        <taxon>Bacteroidota</taxon>
        <taxon>Flavobacteriia</taxon>
        <taxon>Flavobacteriales</taxon>
        <taxon>Flavobacteriaceae</taxon>
        <taxon>Croceitalea</taxon>
    </lineage>
</organism>
<dbReference type="SUPFAM" id="SSF53383">
    <property type="entry name" value="PLP-dependent transferases"/>
    <property type="match status" value="1"/>
</dbReference>
<dbReference type="OrthoDB" id="9813612at2"/>
<dbReference type="AlphaFoldDB" id="A0A0P7AY85"/>
<dbReference type="InterPro" id="IPR004839">
    <property type="entry name" value="Aminotransferase_I/II_large"/>
</dbReference>
<reference evidence="7 8" key="1">
    <citation type="submission" date="2015-09" db="EMBL/GenBank/DDBJ databases">
        <title>Genome sequence of the marine flavobacterium Croceitalea dokdonensis DOKDO 023 that contains proton- and sodium-pumping rhodopsins.</title>
        <authorList>
            <person name="Kwon S.-K."/>
            <person name="Lee H.K."/>
            <person name="Kwak M.-J."/>
            <person name="Kim J.F."/>
        </authorList>
    </citation>
    <scope>NUCLEOTIDE SEQUENCE [LARGE SCALE GENOMIC DNA]</scope>
    <source>
        <strain evidence="7 8">DOKDO 023</strain>
    </source>
</reference>
<accession>A0A0P7AY85</accession>
<evidence type="ECO:0000259" key="6">
    <source>
        <dbReference type="Pfam" id="PF00155"/>
    </source>
</evidence>
<dbReference type="Gene3D" id="3.40.640.10">
    <property type="entry name" value="Type I PLP-dependent aspartate aminotransferase-like (Major domain)"/>
    <property type="match status" value="1"/>
</dbReference>
<gene>
    <name evidence="7" type="ORF">I595_2583</name>
</gene>
<dbReference type="PANTHER" id="PTHR43643">
    <property type="entry name" value="HISTIDINOL-PHOSPHATE AMINOTRANSFERASE 2"/>
    <property type="match status" value="1"/>
</dbReference>
<comment type="similarity">
    <text evidence="1">Belongs to the class-II pyridoxal-phosphate-dependent aminotransferase family. Histidinol-phosphate aminotransferase subfamily.</text>
</comment>